<sequence length="71" mass="8527">MMEMKLCHLHNHAMEREENVPELKCSAEYDYNIHQAMWIAELEKWFFATFEFWPTNPIELITVFMGGVESM</sequence>
<reference evidence="2" key="1">
    <citation type="submission" date="2022-11" db="UniProtKB">
        <authorList>
            <consortium name="WormBaseParasite"/>
        </authorList>
    </citation>
    <scope>IDENTIFICATION</scope>
</reference>
<evidence type="ECO:0000313" key="2">
    <source>
        <dbReference type="WBParaSite" id="nRc.2.0.1.t20060-RA"/>
    </source>
</evidence>
<proteinExistence type="predicted"/>
<keyword evidence="1" id="KW-1185">Reference proteome</keyword>
<dbReference type="Proteomes" id="UP000887565">
    <property type="component" value="Unplaced"/>
</dbReference>
<protein>
    <submittedName>
        <fullName evidence="2">Uncharacterized protein</fullName>
    </submittedName>
</protein>
<organism evidence="1 2">
    <name type="scientific">Romanomermis culicivorax</name>
    <name type="common">Nematode worm</name>
    <dbReference type="NCBI Taxonomy" id="13658"/>
    <lineage>
        <taxon>Eukaryota</taxon>
        <taxon>Metazoa</taxon>
        <taxon>Ecdysozoa</taxon>
        <taxon>Nematoda</taxon>
        <taxon>Enoplea</taxon>
        <taxon>Dorylaimia</taxon>
        <taxon>Mermithida</taxon>
        <taxon>Mermithoidea</taxon>
        <taxon>Mermithidae</taxon>
        <taxon>Romanomermis</taxon>
    </lineage>
</organism>
<name>A0A915J0Z4_ROMCU</name>
<accession>A0A915J0Z4</accession>
<dbReference type="AlphaFoldDB" id="A0A915J0Z4"/>
<evidence type="ECO:0000313" key="1">
    <source>
        <dbReference type="Proteomes" id="UP000887565"/>
    </source>
</evidence>
<dbReference type="WBParaSite" id="nRc.2.0.1.t20060-RA">
    <property type="protein sequence ID" value="nRc.2.0.1.t20060-RA"/>
    <property type="gene ID" value="nRc.2.0.1.g20060"/>
</dbReference>